<organism evidence="1 2">
    <name type="scientific">Diploscapter pachys</name>
    <dbReference type="NCBI Taxonomy" id="2018661"/>
    <lineage>
        <taxon>Eukaryota</taxon>
        <taxon>Metazoa</taxon>
        <taxon>Ecdysozoa</taxon>
        <taxon>Nematoda</taxon>
        <taxon>Chromadorea</taxon>
        <taxon>Rhabditida</taxon>
        <taxon>Rhabditina</taxon>
        <taxon>Rhabditomorpha</taxon>
        <taxon>Rhabditoidea</taxon>
        <taxon>Rhabditidae</taxon>
        <taxon>Diploscapter</taxon>
    </lineage>
</organism>
<protein>
    <submittedName>
        <fullName evidence="1">Uncharacterized protein</fullName>
    </submittedName>
</protein>
<evidence type="ECO:0000313" key="2">
    <source>
        <dbReference type="Proteomes" id="UP000218231"/>
    </source>
</evidence>
<evidence type="ECO:0000313" key="1">
    <source>
        <dbReference type="EMBL" id="PAV59945.1"/>
    </source>
</evidence>
<comment type="caution">
    <text evidence="1">The sequence shown here is derived from an EMBL/GenBank/DDBJ whole genome shotgun (WGS) entry which is preliminary data.</text>
</comment>
<dbReference type="EMBL" id="LIAE01010491">
    <property type="protein sequence ID" value="PAV59945.1"/>
    <property type="molecule type" value="Genomic_DNA"/>
</dbReference>
<reference evidence="1 2" key="1">
    <citation type="journal article" date="2017" name="Curr. Biol.">
        <title>Genome architecture and evolution of a unichromosomal asexual nematode.</title>
        <authorList>
            <person name="Fradin H."/>
            <person name="Zegar C."/>
            <person name="Gutwein M."/>
            <person name="Lucas J."/>
            <person name="Kovtun M."/>
            <person name="Corcoran D."/>
            <person name="Baugh L.R."/>
            <person name="Kiontke K."/>
            <person name="Gunsalus K."/>
            <person name="Fitch D.H."/>
            <person name="Piano F."/>
        </authorList>
    </citation>
    <scope>NUCLEOTIDE SEQUENCE [LARGE SCALE GENOMIC DNA]</scope>
    <source>
        <strain evidence="1">PF1309</strain>
    </source>
</reference>
<proteinExistence type="predicted"/>
<dbReference type="AlphaFoldDB" id="A0A2A2JE51"/>
<dbReference type="Proteomes" id="UP000218231">
    <property type="component" value="Unassembled WGS sequence"/>
</dbReference>
<sequence>MIHTTSVRIDNHNPVAMSVLNMTILDQDSEVANDNEYMSFELKNSKTRTQCFNLLEVVDDVLFHIDALRAVTSICFRDEQRMQLHCDADPLGYSGWLDLKNARSSSNSI</sequence>
<name>A0A2A2JE51_9BILA</name>
<gene>
    <name evidence="1" type="ORF">WR25_17402</name>
</gene>
<keyword evidence="2" id="KW-1185">Reference proteome</keyword>
<accession>A0A2A2JE51</accession>